<evidence type="ECO:0000313" key="3">
    <source>
        <dbReference type="Proteomes" id="UP000317043"/>
    </source>
</evidence>
<reference evidence="2 3" key="1">
    <citation type="submission" date="2019-06" db="EMBL/GenBank/DDBJ databases">
        <title>Sequencing the genomes of 1000 actinobacteria strains.</title>
        <authorList>
            <person name="Klenk H.-P."/>
        </authorList>
    </citation>
    <scope>NUCLEOTIDE SEQUENCE [LARGE SCALE GENOMIC DNA]</scope>
    <source>
        <strain evidence="2 3">DSM 45928</strain>
    </source>
</reference>
<dbReference type="Gene3D" id="1.20.120.450">
    <property type="entry name" value="dinb family like domain"/>
    <property type="match status" value="1"/>
</dbReference>
<sequence length="235" mass="26329">MDKIGYLEWWRTEYRRLWTAVSDVDLSRPVPSCPEWNVRDLVAHLEMVMDRYVLRLRSPLPPEGQSPPSDAADPRPGLERAAAELAAALIRHDVGDVAWSWSPLPDTAWFWFRRAACEIAIHRWDAQKVEGTPEPVDRPLALAGVAEVFDSFLPAGRLMFPQAANGRIRVSVVDSAAEWLIGWDQGQYAMDAGGEPDVTVGGSASDLFLAFWGRIPMTTVDPIERLDLLNALRIR</sequence>
<dbReference type="EMBL" id="VFOW01000001">
    <property type="protein sequence ID" value="TQL77581.1"/>
    <property type="molecule type" value="Genomic_DNA"/>
</dbReference>
<keyword evidence="3" id="KW-1185">Reference proteome</keyword>
<dbReference type="PANTHER" id="PTHR40758">
    <property type="entry name" value="CONSERVED PROTEIN"/>
    <property type="match status" value="1"/>
</dbReference>
<dbReference type="GO" id="GO:0046872">
    <property type="term" value="F:metal ion binding"/>
    <property type="evidence" value="ECO:0007669"/>
    <property type="project" value="InterPro"/>
</dbReference>
<accession>A0A543AYD0</accession>
<dbReference type="NCBIfam" id="TIGR03083">
    <property type="entry name" value="maleylpyruvate isomerase family mycothiol-dependent enzyme"/>
    <property type="match status" value="1"/>
</dbReference>
<dbReference type="RefSeq" id="WP_381542470.1">
    <property type="nucleotide sequence ID" value="NZ_JBHTGS010000001.1"/>
</dbReference>
<gene>
    <name evidence="2" type="ORF">FB566_3140</name>
</gene>
<dbReference type="InterPro" id="IPR024344">
    <property type="entry name" value="MDMPI_metal-binding"/>
</dbReference>
<dbReference type="Pfam" id="PF11716">
    <property type="entry name" value="MDMPI_N"/>
    <property type="match status" value="1"/>
</dbReference>
<dbReference type="SUPFAM" id="SSF109854">
    <property type="entry name" value="DinB/YfiT-like putative metalloenzymes"/>
    <property type="match status" value="1"/>
</dbReference>
<evidence type="ECO:0000313" key="2">
    <source>
        <dbReference type="EMBL" id="TQL77581.1"/>
    </source>
</evidence>
<dbReference type="PANTHER" id="PTHR40758:SF1">
    <property type="entry name" value="CONSERVED PROTEIN"/>
    <property type="match status" value="1"/>
</dbReference>
<dbReference type="InParanoid" id="A0A543AYD0"/>
<proteinExistence type="predicted"/>
<protein>
    <submittedName>
        <fullName evidence="2">Uncharacterized protein (TIGR03083 family)</fullName>
    </submittedName>
</protein>
<dbReference type="GO" id="GO:0005886">
    <property type="term" value="C:plasma membrane"/>
    <property type="evidence" value="ECO:0007669"/>
    <property type="project" value="TreeGrafter"/>
</dbReference>
<dbReference type="AlphaFoldDB" id="A0A543AYD0"/>
<name>A0A543AYD0_9ACTN</name>
<dbReference type="InterPro" id="IPR034660">
    <property type="entry name" value="DinB/YfiT-like"/>
</dbReference>
<dbReference type="Proteomes" id="UP000317043">
    <property type="component" value="Unassembled WGS sequence"/>
</dbReference>
<organism evidence="2 3">
    <name type="scientific">Stackebrandtia endophytica</name>
    <dbReference type="NCBI Taxonomy" id="1496996"/>
    <lineage>
        <taxon>Bacteria</taxon>
        <taxon>Bacillati</taxon>
        <taxon>Actinomycetota</taxon>
        <taxon>Actinomycetes</taxon>
        <taxon>Glycomycetales</taxon>
        <taxon>Glycomycetaceae</taxon>
        <taxon>Stackebrandtia</taxon>
    </lineage>
</organism>
<feature type="domain" description="Mycothiol-dependent maleylpyruvate isomerase metal-binding" evidence="1">
    <location>
        <begin position="12"/>
        <end position="127"/>
    </location>
</feature>
<evidence type="ECO:0000259" key="1">
    <source>
        <dbReference type="Pfam" id="PF11716"/>
    </source>
</evidence>
<comment type="caution">
    <text evidence="2">The sequence shown here is derived from an EMBL/GenBank/DDBJ whole genome shotgun (WGS) entry which is preliminary data.</text>
</comment>
<dbReference type="InterPro" id="IPR017517">
    <property type="entry name" value="Maleyloyr_isom"/>
</dbReference>